<evidence type="ECO:0000256" key="2">
    <source>
        <dbReference type="ARBA" id="ARBA00022801"/>
    </source>
</evidence>
<evidence type="ECO:0000259" key="6">
    <source>
        <dbReference type="Pfam" id="PF00150"/>
    </source>
</evidence>
<dbReference type="PANTHER" id="PTHR31297:SF42">
    <property type="entry name" value="GLYCOSIDE HYDROLASE FAMILY 5 DOMAIN-CONTAINING PROTEIN"/>
    <property type="match status" value="1"/>
</dbReference>
<name>A0A427Y871_9TREE</name>
<dbReference type="GO" id="GO:0009251">
    <property type="term" value="P:glucan catabolic process"/>
    <property type="evidence" value="ECO:0007669"/>
    <property type="project" value="TreeGrafter"/>
</dbReference>
<keyword evidence="2 4" id="KW-0378">Hydrolase</keyword>
<evidence type="ECO:0000256" key="5">
    <source>
        <dbReference type="SAM" id="SignalP"/>
    </source>
</evidence>
<evidence type="ECO:0000313" key="8">
    <source>
        <dbReference type="Proteomes" id="UP000279259"/>
    </source>
</evidence>
<keyword evidence="8" id="KW-1185">Reference proteome</keyword>
<keyword evidence="3 4" id="KW-0326">Glycosidase</keyword>
<feature type="domain" description="Glycoside hydrolase family 5" evidence="6">
    <location>
        <begin position="83"/>
        <end position="355"/>
    </location>
</feature>
<sequence length="538" mass="59241">MSSRTLAVLTLALTFLNPVRGLSSWYTPPGGPPTGSTAGDKVRGVNLGGWFILENWMMPSFFEVSPLDQYNVPDEWTYCQILGKETCLERLQEHWDTYITEDDFKLMANYSMNTVRIPMGYWAWVDPEWYEPYVQGQLPYLERALNWSSWYGLDVMMDLHGLPGGQNGQDNQGLKGPIEFQNNATNQDRAMTALKNMTEFVTDAKWGGVVKAIELTNEPYITEYNPSGMDFYTLADFYVKGYEVVRASETILDGNNEVMVVIHDAFQPVLNWQYFFSTDTLGLNWTNYAVDTHIYDAFGDSSSKTNQEHLDTICALAANIAEAQTYYPVIVGEFSLGTQTYCVDYQSCWGLTLADVIANLTTYDASLFLRQFWEVQSDVYELGAGWIFWSIKHELAGPWSWSQSAAQNWIPEDPTEKIYPYNSSASSYCLETWAPLDGDQNMPSFPSSVNNVSSINLDYVVVKKNSTLMAANATISSSASAGSSQAASGSASGSATATISGSGSAASASTSQKSGAGRMGASMALVLGVAIVDGLMGL</sequence>
<accession>A0A427Y871</accession>
<gene>
    <name evidence="7" type="ORF">EHS25_003197</name>
</gene>
<evidence type="ECO:0000313" key="7">
    <source>
        <dbReference type="EMBL" id="RSH87288.1"/>
    </source>
</evidence>
<dbReference type="InterPro" id="IPR001547">
    <property type="entry name" value="Glyco_hydro_5"/>
</dbReference>
<dbReference type="Gene3D" id="3.20.20.80">
    <property type="entry name" value="Glycosidases"/>
    <property type="match status" value="1"/>
</dbReference>
<comment type="caution">
    <text evidence="7">The sequence shown here is derived from an EMBL/GenBank/DDBJ whole genome shotgun (WGS) entry which is preliminary data.</text>
</comment>
<dbReference type="GO" id="GO:0009986">
    <property type="term" value="C:cell surface"/>
    <property type="evidence" value="ECO:0007669"/>
    <property type="project" value="TreeGrafter"/>
</dbReference>
<reference evidence="7 8" key="1">
    <citation type="submission" date="2018-11" db="EMBL/GenBank/DDBJ databases">
        <title>Genome sequence of Saitozyma podzolica DSM 27192.</title>
        <authorList>
            <person name="Aliyu H."/>
            <person name="Gorte O."/>
            <person name="Ochsenreither K."/>
        </authorList>
    </citation>
    <scope>NUCLEOTIDE SEQUENCE [LARGE SCALE GENOMIC DNA]</scope>
    <source>
        <strain evidence="7 8">DSM 27192</strain>
    </source>
</reference>
<evidence type="ECO:0000256" key="1">
    <source>
        <dbReference type="ARBA" id="ARBA00005641"/>
    </source>
</evidence>
<dbReference type="InterPro" id="IPR050386">
    <property type="entry name" value="Glycosyl_hydrolase_5"/>
</dbReference>
<dbReference type="InterPro" id="IPR017853">
    <property type="entry name" value="GH"/>
</dbReference>
<evidence type="ECO:0000256" key="3">
    <source>
        <dbReference type="ARBA" id="ARBA00023295"/>
    </source>
</evidence>
<dbReference type="STRING" id="1890683.A0A427Y871"/>
<dbReference type="AlphaFoldDB" id="A0A427Y871"/>
<dbReference type="GO" id="GO:0008422">
    <property type="term" value="F:beta-glucosidase activity"/>
    <property type="evidence" value="ECO:0007669"/>
    <property type="project" value="TreeGrafter"/>
</dbReference>
<dbReference type="SUPFAM" id="SSF51445">
    <property type="entry name" value="(Trans)glycosidases"/>
    <property type="match status" value="1"/>
</dbReference>
<dbReference type="Pfam" id="PF00150">
    <property type="entry name" value="Cellulase"/>
    <property type="match status" value="1"/>
</dbReference>
<keyword evidence="5" id="KW-0732">Signal</keyword>
<protein>
    <recommendedName>
        <fullName evidence="6">Glycoside hydrolase family 5 domain-containing protein</fullName>
    </recommendedName>
</protein>
<dbReference type="FunFam" id="3.20.20.80:FF:000140">
    <property type="entry name" value="Glucan 1,3-beta-glucosidase 2"/>
    <property type="match status" value="1"/>
</dbReference>
<organism evidence="7 8">
    <name type="scientific">Saitozyma podzolica</name>
    <dbReference type="NCBI Taxonomy" id="1890683"/>
    <lineage>
        <taxon>Eukaryota</taxon>
        <taxon>Fungi</taxon>
        <taxon>Dikarya</taxon>
        <taxon>Basidiomycota</taxon>
        <taxon>Agaricomycotina</taxon>
        <taxon>Tremellomycetes</taxon>
        <taxon>Tremellales</taxon>
        <taxon>Trimorphomycetaceae</taxon>
        <taxon>Saitozyma</taxon>
    </lineage>
</organism>
<comment type="similarity">
    <text evidence="1 4">Belongs to the glycosyl hydrolase 5 (cellulase A) family.</text>
</comment>
<proteinExistence type="inferred from homology"/>
<feature type="signal peptide" evidence="5">
    <location>
        <begin position="1"/>
        <end position="21"/>
    </location>
</feature>
<dbReference type="Proteomes" id="UP000279259">
    <property type="component" value="Unassembled WGS sequence"/>
</dbReference>
<dbReference type="EMBL" id="RSCD01000017">
    <property type="protein sequence ID" value="RSH87288.1"/>
    <property type="molecule type" value="Genomic_DNA"/>
</dbReference>
<dbReference type="GO" id="GO:0005576">
    <property type="term" value="C:extracellular region"/>
    <property type="evidence" value="ECO:0007669"/>
    <property type="project" value="TreeGrafter"/>
</dbReference>
<evidence type="ECO:0000256" key="4">
    <source>
        <dbReference type="RuleBase" id="RU361153"/>
    </source>
</evidence>
<dbReference type="PANTHER" id="PTHR31297">
    <property type="entry name" value="GLUCAN ENDO-1,6-BETA-GLUCOSIDASE B"/>
    <property type="match status" value="1"/>
</dbReference>
<dbReference type="OrthoDB" id="62120at2759"/>
<feature type="chain" id="PRO_5019134133" description="Glycoside hydrolase family 5 domain-containing protein" evidence="5">
    <location>
        <begin position="22"/>
        <end position="538"/>
    </location>
</feature>